<comment type="caution">
    <text evidence="1">The sequence shown here is derived from an EMBL/GenBank/DDBJ whole genome shotgun (WGS) entry which is preliminary data.</text>
</comment>
<dbReference type="SUPFAM" id="SSF51445">
    <property type="entry name" value="(Trans)glycosidases"/>
    <property type="match status" value="1"/>
</dbReference>
<proteinExistence type="predicted"/>
<reference evidence="1 2" key="1">
    <citation type="submission" date="2018-02" db="EMBL/GenBank/DDBJ databases">
        <title>Draft genome sequence of Streptococcus oricebi CCUG 70868T type strain.</title>
        <authorList>
            <person name="Mendez V."/>
            <person name="Salva-Serra F."/>
            <person name="Jaen-Luchoro D."/>
            <person name="Gonzales-Siles L."/>
            <person name="Karlsson R."/>
            <person name="Engstrom-Jakobsson H."/>
            <person name="Busquets A."/>
            <person name="Gomila M."/>
            <person name="Pineiro-Iglesias B."/>
            <person name="Bennasar-Figueras A."/>
            <person name="Seeger M."/>
            <person name="Moore E."/>
        </authorList>
    </citation>
    <scope>NUCLEOTIDE SEQUENCE [LARGE SCALE GENOMIC DNA]</scope>
    <source>
        <strain evidence="1 2">CCUG 70868</strain>
    </source>
</reference>
<evidence type="ECO:0000313" key="1">
    <source>
        <dbReference type="EMBL" id="MBP2622323.1"/>
    </source>
</evidence>
<dbReference type="RefSeq" id="WP_209626141.1">
    <property type="nucleotide sequence ID" value="NZ_PRDG01000001.1"/>
</dbReference>
<dbReference type="Proteomes" id="UP001519296">
    <property type="component" value="Unassembled WGS sequence"/>
</dbReference>
<dbReference type="EMBL" id="PRDG01000001">
    <property type="protein sequence ID" value="MBP2622323.1"/>
    <property type="molecule type" value="Genomic_DNA"/>
</dbReference>
<name>A0ABS5B1G1_9STRE</name>
<organism evidence="1 2">
    <name type="scientific">Streptococcus oricebi</name>
    <dbReference type="NCBI Taxonomy" id="1547447"/>
    <lineage>
        <taxon>Bacteria</taxon>
        <taxon>Bacillati</taxon>
        <taxon>Bacillota</taxon>
        <taxon>Bacilli</taxon>
        <taxon>Lactobacillales</taxon>
        <taxon>Streptococcaceae</taxon>
        <taxon>Streptococcus</taxon>
    </lineage>
</organism>
<gene>
    <name evidence="1" type="ORF">C4K46_00015</name>
</gene>
<dbReference type="InterPro" id="IPR017853">
    <property type="entry name" value="GH"/>
</dbReference>
<accession>A0ABS5B1G1</accession>
<sequence>MKKYLLLVCALTLLSGGIYYLIYFDGSLYLPKGQEGRAVQTNFQIKGRQIQASSQGKEPFTVKGVDIESSLAGHHNNEFAIGKKKYLDWLQKIAAMGANTIRVKTIMDVDFYEALAEHNKKAPSPLYLLQGIRINDYRNNSAISGTDKKFQGQLVQDAKTVVDVIHGRKRMWNHESGASNHYRKDVSKWVLAFIVGDDWNSGTVAYTNHQEQAQPFKGKYFVSKSSANSFEVMLAQVMEELVQYETDKYGWQHLLSFANSAFNDPFDYRKPFADQAPKYSRLDIEQIKSQKTFKTGLFASYQLLDIHPKFKDYLLLNKAGVNSKLLSAIKKLPTLQAYVKLLTSYHQVPVMVTGYGYSTARGIEQTKINDLHFPLSETDQGKYLVKDYKAFLAAGTVGATIHSWQDDWNSRSWNTSFATNPHENFLWHDLQVSNSAYGLLAFENTSKKHILNGKKDQKEWEESKDKLGQTSKKEGQLMVDYDETYLYFAIERKSKTDNKWLIPIDVTPKSGSKKMENSKLRFEKAADFVLKIDTKGQSQILVQERYNATEANYSMQTRGVDSFIRPPAKDSPVFNPIEMVLKNNQIFENIEKASRESKWLPKYETGKLRLGNGERGASNFDSRSDLAVSDHLIEGRIPLHLLNFSNPADAKVHDDYYEKYGVEDLTIQALSLGISKPDKEEVVQMADFPLSKWEKPQVDDVLKASYKLLQEAWTRKENK</sequence>
<evidence type="ECO:0000313" key="2">
    <source>
        <dbReference type="Proteomes" id="UP001519296"/>
    </source>
</evidence>
<keyword evidence="2" id="KW-1185">Reference proteome</keyword>
<protein>
    <submittedName>
        <fullName evidence="1">Uncharacterized protein</fullName>
    </submittedName>
</protein>